<keyword evidence="2" id="KW-0732">Signal</keyword>
<comment type="caution">
    <text evidence="6">The sequence shown here is derived from an EMBL/GenBank/DDBJ whole genome shotgun (WGS) entry which is preliminary data.</text>
</comment>
<accession>A0A445BBT8</accession>
<evidence type="ECO:0000313" key="6">
    <source>
        <dbReference type="EMBL" id="RYR36135.1"/>
    </source>
</evidence>
<comment type="similarity">
    <text evidence="1">Belongs to the 'GDSL' lipolytic enzyme family.</text>
</comment>
<dbReference type="InterPro" id="IPR001087">
    <property type="entry name" value="GDSL"/>
</dbReference>
<dbReference type="InterPro" id="IPR035669">
    <property type="entry name" value="SGNH_plant_lipase-like"/>
</dbReference>
<feature type="compositionally biased region" description="Polar residues" evidence="5">
    <location>
        <begin position="721"/>
        <end position="737"/>
    </location>
</feature>
<evidence type="ECO:0000313" key="7">
    <source>
        <dbReference type="Proteomes" id="UP000289738"/>
    </source>
</evidence>
<keyword evidence="7" id="KW-1185">Reference proteome</keyword>
<dbReference type="GO" id="GO:0016788">
    <property type="term" value="F:hydrolase activity, acting on ester bonds"/>
    <property type="evidence" value="ECO:0007669"/>
    <property type="project" value="InterPro"/>
</dbReference>
<evidence type="ECO:0000256" key="2">
    <source>
        <dbReference type="ARBA" id="ARBA00022729"/>
    </source>
</evidence>
<dbReference type="PANTHER" id="PTHR22835:SF659">
    <property type="entry name" value="GDSL LIPASE_ACYLHYDROLASE, PUTATIVE (AFU_ORTHOLOGUE AFUA_2G00510)-RELATED"/>
    <property type="match status" value="1"/>
</dbReference>
<evidence type="ECO:0000256" key="5">
    <source>
        <dbReference type="SAM" id="MobiDB-lite"/>
    </source>
</evidence>
<feature type="region of interest" description="Disordered" evidence="5">
    <location>
        <begin position="721"/>
        <end position="741"/>
    </location>
</feature>
<dbReference type="SUPFAM" id="SSF52266">
    <property type="entry name" value="SGNH hydrolase"/>
    <property type="match status" value="2"/>
</dbReference>
<gene>
    <name evidence="6" type="ORF">Ahy_A10g051175</name>
</gene>
<dbReference type="AlphaFoldDB" id="A0A445BBT8"/>
<dbReference type="Proteomes" id="UP000289738">
    <property type="component" value="Chromosome A10"/>
</dbReference>
<name>A0A445BBT8_ARAHY</name>
<dbReference type="CDD" id="cd01837">
    <property type="entry name" value="SGNH_plant_lipase_like"/>
    <property type="match status" value="2"/>
</dbReference>
<keyword evidence="3" id="KW-0378">Hydrolase</keyword>
<dbReference type="STRING" id="3818.A0A445BBT8"/>
<dbReference type="InterPro" id="IPR036514">
    <property type="entry name" value="SGNH_hydro_sf"/>
</dbReference>
<evidence type="ECO:0000256" key="3">
    <source>
        <dbReference type="ARBA" id="ARBA00022801"/>
    </source>
</evidence>
<dbReference type="Gene3D" id="3.40.50.1110">
    <property type="entry name" value="SGNH hydrolase"/>
    <property type="match status" value="3"/>
</dbReference>
<reference evidence="6 7" key="1">
    <citation type="submission" date="2019-01" db="EMBL/GenBank/DDBJ databases">
        <title>Sequencing of cultivated peanut Arachis hypogaea provides insights into genome evolution and oil improvement.</title>
        <authorList>
            <person name="Chen X."/>
        </authorList>
    </citation>
    <scope>NUCLEOTIDE SEQUENCE [LARGE SCALE GENOMIC DNA]</scope>
    <source>
        <strain evidence="7">cv. Fuhuasheng</strain>
        <tissue evidence="6">Leaves</tissue>
    </source>
</reference>
<evidence type="ECO:0000256" key="4">
    <source>
        <dbReference type="ARBA" id="ARBA00023180"/>
    </source>
</evidence>
<dbReference type="EMBL" id="SDMP01000010">
    <property type="protein sequence ID" value="RYR36135.1"/>
    <property type="molecule type" value="Genomic_DNA"/>
</dbReference>
<dbReference type="Pfam" id="PF00657">
    <property type="entry name" value="Lipase_GDSL"/>
    <property type="match status" value="3"/>
</dbReference>
<sequence>MSNKAATVPSSASEIPSLIQETPTSFRRNSLPTALSLRTVKPTSIIPVDAALMAASSPISLVHLMTPSFLMLPFHFSPLIVIYACFLFDEADYMGIPHLRPYLAFKNGAVPRGSIQHGLNFAIAGATALNRTFFEDKGFVVDATTSYSLMVQLDWFKELLPSLCTSPSSCKQVLSSSLFIVGEIGVNDYGYLLEETTELQMLTPYIHQVVSVITSVIRELINLGAVTLMVPGSIPLGCNPAYLTLLASPNKEEYDKAGCLKWLNKFYGQHNELLQIELDRLRVLYPHVNIIYADYFNAALRFYRSPQQFGFCRDFIKVCCGGGGPYNFNETAVCGEAGAIACDDPSEYIYWDVRKLQHCCFLLILHHVALVAPGRGESDDGCYTSMFSFGDSLTDTGNLCFISPPQTPNCLLPPYGNSYFHHPNGRCSDGRLIPDFIADYMGIPYLKPYLGFKNGAVPRHSIQHGLNFAVAGATALDRTFFQEKGFVVDAAANYSLMVQLDWFKDVLTYLCTSPSSCEEFLRSSLFIVGEIGGNDYGYPLSETTDFEVLRSYVTQVVSVVTSVIIELIDLGARTLMVPGSLPLGCNPAYLTRLALKEKDEYDQSGCLKWLNNFFGYHNQLLQIELRRLQVLYPHVNIIYADYFHDALRMYRSPKQFGFGTDYIKVCCGGGGPYNFNDTALCGDAGVIACDDPSEYIYWDGYHFTESAYRWMAKGGKVNNANNLNPTAGKNNKDVVSSQKRKQKKDVVSVPSPIPYKSVFNFGDSLSDTGNFLASGAIQFPVIGKLPYGVTFFRKATGRCSDGRLIIDFIAEAYGLPLLPPYLNLSNGQNIKQGVNFAVAGATALDADFFIQRGIGKALWTRDSLNVQLGWFRKLKPSLCTTKQDCDNYFKNSLFMVGEIGGNDYNYAAVFGGNVSQLLNNVPVVVEAITNATRALIEEGAVELVVPGNLPVGCSAVYLTLFRSPNKGDYDENGCLNAFNGFAMYHNEQLQLALRNLRHKYPQARIIYADYYGAAQRFYRAPGHYGFRRTLRACCGGGGPFNFNNSARCGHIGSNACPDPSKYPNWDGIHLTEASYRHIARGLVNGPFSRPPLKSSPFIIP</sequence>
<dbReference type="PANTHER" id="PTHR22835">
    <property type="entry name" value="ZINC FINGER FYVE DOMAIN CONTAINING PROTEIN"/>
    <property type="match status" value="1"/>
</dbReference>
<evidence type="ECO:0000256" key="1">
    <source>
        <dbReference type="ARBA" id="ARBA00008668"/>
    </source>
</evidence>
<keyword evidence="4" id="KW-0325">Glycoprotein</keyword>
<evidence type="ECO:0008006" key="8">
    <source>
        <dbReference type="Google" id="ProtNLM"/>
    </source>
</evidence>
<organism evidence="6 7">
    <name type="scientific">Arachis hypogaea</name>
    <name type="common">Peanut</name>
    <dbReference type="NCBI Taxonomy" id="3818"/>
    <lineage>
        <taxon>Eukaryota</taxon>
        <taxon>Viridiplantae</taxon>
        <taxon>Streptophyta</taxon>
        <taxon>Embryophyta</taxon>
        <taxon>Tracheophyta</taxon>
        <taxon>Spermatophyta</taxon>
        <taxon>Magnoliopsida</taxon>
        <taxon>eudicotyledons</taxon>
        <taxon>Gunneridae</taxon>
        <taxon>Pentapetalae</taxon>
        <taxon>rosids</taxon>
        <taxon>fabids</taxon>
        <taxon>Fabales</taxon>
        <taxon>Fabaceae</taxon>
        <taxon>Papilionoideae</taxon>
        <taxon>50 kb inversion clade</taxon>
        <taxon>dalbergioids sensu lato</taxon>
        <taxon>Dalbergieae</taxon>
        <taxon>Pterocarpus clade</taxon>
        <taxon>Arachis</taxon>
    </lineage>
</organism>
<protein>
    <recommendedName>
        <fullName evidence="8">GDSL esterase/lipase</fullName>
    </recommendedName>
</protein>
<proteinExistence type="inferred from homology"/>